<dbReference type="InterPro" id="IPR029063">
    <property type="entry name" value="SAM-dependent_MTases_sf"/>
</dbReference>
<gene>
    <name evidence="5" type="primary">prmC</name>
    <name evidence="8" type="ORF">AU255_18630</name>
</gene>
<dbReference type="CDD" id="cd02440">
    <property type="entry name" value="AdoMet_MTases"/>
    <property type="match status" value="1"/>
</dbReference>
<evidence type="ECO:0000313" key="8">
    <source>
        <dbReference type="EMBL" id="OQK15179.1"/>
    </source>
</evidence>
<dbReference type="InterPro" id="IPR002052">
    <property type="entry name" value="DNA_methylase_N6_adenine_CS"/>
</dbReference>
<dbReference type="EMBL" id="LPUF01000005">
    <property type="protein sequence ID" value="OQK15179.1"/>
    <property type="molecule type" value="Genomic_DNA"/>
</dbReference>
<organism evidence="8 9">
    <name type="scientific">Methyloprofundus sedimenti</name>
    <dbReference type="NCBI Taxonomy" id="1420851"/>
    <lineage>
        <taxon>Bacteria</taxon>
        <taxon>Pseudomonadati</taxon>
        <taxon>Pseudomonadota</taxon>
        <taxon>Gammaproteobacteria</taxon>
        <taxon>Methylococcales</taxon>
        <taxon>Methylococcaceae</taxon>
        <taxon>Methyloprofundus</taxon>
    </lineage>
</organism>
<comment type="caution">
    <text evidence="8">The sequence shown here is derived from an EMBL/GenBank/DDBJ whole genome shotgun (WGS) entry which is preliminary data.</text>
</comment>
<evidence type="ECO:0000313" key="9">
    <source>
        <dbReference type="Proteomes" id="UP000191980"/>
    </source>
</evidence>
<dbReference type="InterPro" id="IPR007848">
    <property type="entry name" value="Small_mtfrase_dom"/>
</dbReference>
<dbReference type="InterPro" id="IPR050320">
    <property type="entry name" value="N5-glutamine_MTase"/>
</dbReference>
<dbReference type="STRING" id="1420851.AU255_18630"/>
<dbReference type="GO" id="GO:0032259">
    <property type="term" value="P:methylation"/>
    <property type="evidence" value="ECO:0007669"/>
    <property type="project" value="UniProtKB-KW"/>
</dbReference>
<keyword evidence="1 5" id="KW-0489">Methyltransferase</keyword>
<sequence length="282" mass="32258">MEDIQSILTSSALSLQNISDSADLDVEVLLCHVLEKNRSYLRTWPEKQLSRTQLEQFKQLLKQRQQGQPIAYIIGKREFWSRYFYVDSNVLIPRPDTETLIELCLQLIQHKPNAKLIDLGTGSGAIAITLAAEYPKLKVTAVDNSTAALKIAQHNALLNHTSGIRFLQSNWFDQIADESFDFIVSNPPYIAPDDPHLNLGDVCHEPKCALIAEQHGLQDIMLISKQSQRYLNNNGYLILEHGYDQKQSVHNILQKHQYQNIQCLHDLSNQPRISYAQWQTLK</sequence>
<evidence type="ECO:0000259" key="7">
    <source>
        <dbReference type="Pfam" id="PF17827"/>
    </source>
</evidence>
<evidence type="ECO:0000256" key="5">
    <source>
        <dbReference type="HAMAP-Rule" id="MF_02126"/>
    </source>
</evidence>
<reference evidence="8 9" key="1">
    <citation type="submission" date="2015-12" db="EMBL/GenBank/DDBJ databases">
        <authorList>
            <person name="Shamseldin A."/>
            <person name="Moawad H."/>
            <person name="Abd El-Rahim W.M."/>
            <person name="Sadowsky M.J."/>
        </authorList>
    </citation>
    <scope>NUCLEOTIDE SEQUENCE [LARGE SCALE GENOMIC DNA]</scope>
    <source>
        <strain evidence="8 9">WF1</strain>
    </source>
</reference>
<dbReference type="PANTHER" id="PTHR18895:SF74">
    <property type="entry name" value="MTRF1L RELEASE FACTOR GLUTAMINE METHYLTRANSFERASE"/>
    <property type="match status" value="1"/>
</dbReference>
<dbReference type="RefSeq" id="WP_080524428.1">
    <property type="nucleotide sequence ID" value="NZ_LPUF01000005.1"/>
</dbReference>
<evidence type="ECO:0000256" key="1">
    <source>
        <dbReference type="ARBA" id="ARBA00022603"/>
    </source>
</evidence>
<dbReference type="GO" id="GO:0102559">
    <property type="term" value="F:peptide chain release factor N(5)-glutamine methyltransferase activity"/>
    <property type="evidence" value="ECO:0007669"/>
    <property type="project" value="UniProtKB-EC"/>
</dbReference>
<dbReference type="NCBIfam" id="TIGR00536">
    <property type="entry name" value="hemK_fam"/>
    <property type="match status" value="1"/>
</dbReference>
<proteinExistence type="inferred from homology"/>
<feature type="binding site" evidence="5">
    <location>
        <begin position="186"/>
        <end position="189"/>
    </location>
    <ligand>
        <name>substrate</name>
    </ligand>
</feature>
<feature type="binding site" evidence="5">
    <location>
        <begin position="120"/>
        <end position="124"/>
    </location>
    <ligand>
        <name>S-adenosyl-L-methionine</name>
        <dbReference type="ChEBI" id="CHEBI:59789"/>
    </ligand>
</feature>
<evidence type="ECO:0000256" key="2">
    <source>
        <dbReference type="ARBA" id="ARBA00022679"/>
    </source>
</evidence>
<comment type="catalytic activity">
    <reaction evidence="4 5">
        <text>L-glutaminyl-[peptide chain release factor] + S-adenosyl-L-methionine = N(5)-methyl-L-glutaminyl-[peptide chain release factor] + S-adenosyl-L-homocysteine + H(+)</text>
        <dbReference type="Rhea" id="RHEA:42896"/>
        <dbReference type="Rhea" id="RHEA-COMP:10271"/>
        <dbReference type="Rhea" id="RHEA-COMP:10272"/>
        <dbReference type="ChEBI" id="CHEBI:15378"/>
        <dbReference type="ChEBI" id="CHEBI:30011"/>
        <dbReference type="ChEBI" id="CHEBI:57856"/>
        <dbReference type="ChEBI" id="CHEBI:59789"/>
        <dbReference type="ChEBI" id="CHEBI:61891"/>
        <dbReference type="EC" id="2.1.1.297"/>
    </reaction>
</comment>
<dbReference type="EC" id="2.1.1.297" evidence="5"/>
<comment type="similarity">
    <text evidence="5">Belongs to the protein N5-glutamine methyltransferase family. PrmC subfamily.</text>
</comment>
<dbReference type="AlphaFoldDB" id="A0A1V8M0W1"/>
<keyword evidence="3 5" id="KW-0949">S-adenosyl-L-methionine</keyword>
<dbReference type="Proteomes" id="UP000191980">
    <property type="component" value="Unassembled WGS sequence"/>
</dbReference>
<keyword evidence="9" id="KW-1185">Reference proteome</keyword>
<dbReference type="NCBIfam" id="TIGR03534">
    <property type="entry name" value="RF_mod_PrmC"/>
    <property type="match status" value="1"/>
</dbReference>
<dbReference type="InterPro" id="IPR004556">
    <property type="entry name" value="HemK-like"/>
</dbReference>
<dbReference type="Gene3D" id="3.40.50.150">
    <property type="entry name" value="Vaccinia Virus protein VP39"/>
    <property type="match status" value="1"/>
</dbReference>
<dbReference type="InterPro" id="IPR040758">
    <property type="entry name" value="PrmC_N"/>
</dbReference>
<dbReference type="PANTHER" id="PTHR18895">
    <property type="entry name" value="HEMK METHYLTRANSFERASE"/>
    <property type="match status" value="1"/>
</dbReference>
<accession>A0A1V8M0W1</accession>
<evidence type="ECO:0000259" key="6">
    <source>
        <dbReference type="Pfam" id="PF05175"/>
    </source>
</evidence>
<feature type="domain" description="Methyltransferase small" evidence="6">
    <location>
        <begin position="103"/>
        <end position="194"/>
    </location>
</feature>
<dbReference type="HAMAP" id="MF_02126">
    <property type="entry name" value="RF_methyltr_PrmC"/>
    <property type="match status" value="1"/>
</dbReference>
<feature type="domain" description="Release factor glutamine methyltransferase N-terminal" evidence="7">
    <location>
        <begin position="11"/>
        <end position="75"/>
    </location>
</feature>
<protein>
    <recommendedName>
        <fullName evidence="5">Release factor glutamine methyltransferase</fullName>
        <shortName evidence="5">RF MTase</shortName>
        <ecNumber evidence="5">2.1.1.297</ecNumber>
    </recommendedName>
    <alternativeName>
        <fullName evidence="5">N5-glutamine methyltransferase PrmC</fullName>
    </alternativeName>
    <alternativeName>
        <fullName evidence="5">Protein-(glutamine-N5) MTase PrmC</fullName>
    </alternativeName>
    <alternativeName>
        <fullName evidence="5">Protein-glutamine N-methyltransferase PrmC</fullName>
    </alternativeName>
</protein>
<dbReference type="SUPFAM" id="SSF53335">
    <property type="entry name" value="S-adenosyl-L-methionine-dependent methyltransferases"/>
    <property type="match status" value="1"/>
</dbReference>
<dbReference type="GO" id="GO:0003676">
    <property type="term" value="F:nucleic acid binding"/>
    <property type="evidence" value="ECO:0007669"/>
    <property type="project" value="InterPro"/>
</dbReference>
<feature type="binding site" evidence="5">
    <location>
        <position position="186"/>
    </location>
    <ligand>
        <name>S-adenosyl-L-methionine</name>
        <dbReference type="ChEBI" id="CHEBI:59789"/>
    </ligand>
</feature>
<dbReference type="Gene3D" id="1.10.8.10">
    <property type="entry name" value="DNA helicase RuvA subunit, C-terminal domain"/>
    <property type="match status" value="1"/>
</dbReference>
<dbReference type="OrthoDB" id="9800643at2"/>
<dbReference type="InterPro" id="IPR019874">
    <property type="entry name" value="RF_methyltr_PrmC"/>
</dbReference>
<dbReference type="FunFam" id="3.40.50.150:FF:000053">
    <property type="entry name" value="Release factor glutamine methyltransferase"/>
    <property type="match status" value="1"/>
</dbReference>
<feature type="binding site" evidence="5">
    <location>
        <position position="143"/>
    </location>
    <ligand>
        <name>S-adenosyl-L-methionine</name>
        <dbReference type="ChEBI" id="CHEBI:59789"/>
    </ligand>
</feature>
<name>A0A1V8M0W1_9GAMM</name>
<evidence type="ECO:0000256" key="4">
    <source>
        <dbReference type="ARBA" id="ARBA00048391"/>
    </source>
</evidence>
<dbReference type="Pfam" id="PF17827">
    <property type="entry name" value="PrmC_N"/>
    <property type="match status" value="1"/>
</dbReference>
<dbReference type="Pfam" id="PF05175">
    <property type="entry name" value="MTS"/>
    <property type="match status" value="1"/>
</dbReference>
<feature type="binding site" evidence="5">
    <location>
        <position position="171"/>
    </location>
    <ligand>
        <name>S-adenosyl-L-methionine</name>
        <dbReference type="ChEBI" id="CHEBI:59789"/>
    </ligand>
</feature>
<evidence type="ECO:0000256" key="3">
    <source>
        <dbReference type="ARBA" id="ARBA00022691"/>
    </source>
</evidence>
<dbReference type="PROSITE" id="PS00092">
    <property type="entry name" value="N6_MTASE"/>
    <property type="match status" value="1"/>
</dbReference>
<comment type="function">
    <text evidence="5">Methylates the class 1 translation termination release factors RF1/PrfA and RF2/PrfB on the glutamine residue of the universally conserved GGQ motif.</text>
</comment>
<keyword evidence="2 5" id="KW-0808">Transferase</keyword>